<dbReference type="PANTHER" id="PTHR35568">
    <property type="entry name" value="TRANSCRIPTIONAL REGULATOR DAUR"/>
    <property type="match status" value="1"/>
</dbReference>
<dbReference type="PANTHER" id="PTHR35568:SF1">
    <property type="entry name" value="TRANSCRIPTIONAL REGULATOR DAUR"/>
    <property type="match status" value="1"/>
</dbReference>
<organism evidence="3 4">
    <name type="scientific">Pseudovibrio japonicus</name>
    <dbReference type="NCBI Taxonomy" id="366534"/>
    <lineage>
        <taxon>Bacteria</taxon>
        <taxon>Pseudomonadati</taxon>
        <taxon>Pseudomonadota</taxon>
        <taxon>Alphaproteobacteria</taxon>
        <taxon>Hyphomicrobiales</taxon>
        <taxon>Stappiaceae</taxon>
        <taxon>Pseudovibrio</taxon>
    </lineage>
</organism>
<dbReference type="EMBL" id="BMXE01000008">
    <property type="protein sequence ID" value="GHB44088.1"/>
    <property type="molecule type" value="Genomic_DNA"/>
</dbReference>
<name>A0ABQ3EKL8_9HYPH</name>
<evidence type="ECO:0000259" key="2">
    <source>
        <dbReference type="Pfam" id="PF13309"/>
    </source>
</evidence>
<feature type="domain" description="Transcriptional regulator DauR-like HTH" evidence="2">
    <location>
        <begin position="153"/>
        <end position="213"/>
    </location>
</feature>
<dbReference type="InterPro" id="IPR039446">
    <property type="entry name" value="DauR-like"/>
</dbReference>
<evidence type="ECO:0000313" key="4">
    <source>
        <dbReference type="Proteomes" id="UP000637980"/>
    </source>
</evidence>
<evidence type="ECO:0000313" key="3">
    <source>
        <dbReference type="EMBL" id="GHB44088.1"/>
    </source>
</evidence>
<dbReference type="Pfam" id="PF08348">
    <property type="entry name" value="PAS_6"/>
    <property type="match status" value="1"/>
</dbReference>
<gene>
    <name evidence="3" type="ORF">GCM10007094_36660</name>
</gene>
<keyword evidence="4" id="KW-1185">Reference proteome</keyword>
<dbReference type="Pfam" id="PF13309">
    <property type="entry name" value="HTH_22"/>
    <property type="match status" value="1"/>
</dbReference>
<reference evidence="4" key="1">
    <citation type="journal article" date="2019" name="Int. J. Syst. Evol. Microbiol.">
        <title>The Global Catalogue of Microorganisms (GCM) 10K type strain sequencing project: providing services to taxonomists for standard genome sequencing and annotation.</title>
        <authorList>
            <consortium name="The Broad Institute Genomics Platform"/>
            <consortium name="The Broad Institute Genome Sequencing Center for Infectious Disease"/>
            <person name="Wu L."/>
            <person name="Ma J."/>
        </authorList>
    </citation>
    <scope>NUCLEOTIDE SEQUENCE [LARGE SCALE GENOMIC DNA]</scope>
    <source>
        <strain evidence="4">KCTC 12861</strain>
    </source>
</reference>
<dbReference type="InterPro" id="IPR013559">
    <property type="entry name" value="YheO"/>
</dbReference>
<feature type="domain" description="YheO-like" evidence="1">
    <location>
        <begin position="24"/>
        <end position="125"/>
    </location>
</feature>
<proteinExistence type="predicted"/>
<dbReference type="Proteomes" id="UP000637980">
    <property type="component" value="Unassembled WGS sequence"/>
</dbReference>
<accession>A0ABQ3EKL8</accession>
<dbReference type="InterPro" id="IPR039445">
    <property type="entry name" value="DauR-like_HTH"/>
</dbReference>
<evidence type="ECO:0000259" key="1">
    <source>
        <dbReference type="Pfam" id="PF08348"/>
    </source>
</evidence>
<protein>
    <submittedName>
        <fullName evidence="3">Uncharacterized protein</fullName>
    </submittedName>
</protein>
<sequence>MPGDTEMTEPAAEPENRVIENVAVPMAEALSKLLGSNVEIVVHSLVTETVAHICNPFSKREIGDPSFLSEIDFRKGENVIGPFERVNWDGRLIRSISSVLRDDTGKAVALACFNYDLSEIMAAQNAITALIGTPATTQGSEALFKNDWHEKMNLFIVNWCQARNKSVEALDRTDRKDLLSAILGTDALREKHAASYIARVLGVSRATIYNDLKSARGKIV</sequence>
<comment type="caution">
    <text evidence="3">The sequence shown here is derived from an EMBL/GenBank/DDBJ whole genome shotgun (WGS) entry which is preliminary data.</text>
</comment>